<keyword evidence="10" id="KW-0012">Acyltransferase</keyword>
<comment type="pathway">
    <text evidence="2">Lipid metabolism; sphingolipid metabolism.</text>
</comment>
<dbReference type="GO" id="GO:0016020">
    <property type="term" value="C:membrane"/>
    <property type="evidence" value="ECO:0007669"/>
    <property type="project" value="GOC"/>
</dbReference>
<evidence type="ECO:0000256" key="2">
    <source>
        <dbReference type="ARBA" id="ARBA00004760"/>
    </source>
</evidence>
<dbReference type="InterPro" id="IPR015421">
    <property type="entry name" value="PyrdxlP-dep_Trfase_major"/>
</dbReference>
<evidence type="ECO:0000256" key="4">
    <source>
        <dbReference type="ARBA" id="ARBA00008392"/>
    </source>
</evidence>
<dbReference type="GO" id="GO:0004758">
    <property type="term" value="F:serine C-palmitoyltransferase activity"/>
    <property type="evidence" value="ECO:0007669"/>
    <property type="project" value="UniProtKB-EC"/>
</dbReference>
<protein>
    <recommendedName>
        <fullName evidence="11">Serine palmitoyltransferase 1</fullName>
        <ecNumber evidence="5">2.3.1.50</ecNumber>
    </recommendedName>
    <alternativeName>
        <fullName evidence="12">Long chain base biosynthesis protein 1</fullName>
    </alternativeName>
    <alternativeName>
        <fullName evidence="13">Serine-palmitoyl-CoA transferase 1</fullName>
    </alternativeName>
</protein>
<comment type="cofactor">
    <cofactor evidence="1">
        <name>pyridoxal 5'-phosphate</name>
        <dbReference type="ChEBI" id="CHEBI:597326"/>
    </cofactor>
</comment>
<dbReference type="InterPro" id="IPR004839">
    <property type="entry name" value="Aminotransferase_I/II_large"/>
</dbReference>
<dbReference type="SUPFAM" id="SSF53383">
    <property type="entry name" value="PLP-dependent transferases"/>
    <property type="match status" value="1"/>
</dbReference>
<name>A0A553PI62_TIGCA</name>
<dbReference type="STRING" id="6832.A0A553PI62"/>
<evidence type="ECO:0000256" key="7">
    <source>
        <dbReference type="ARBA" id="ARBA00022898"/>
    </source>
</evidence>
<dbReference type="OMA" id="LTKYGCG"/>
<dbReference type="GO" id="GO:0046512">
    <property type="term" value="P:sphingosine biosynthetic process"/>
    <property type="evidence" value="ECO:0007669"/>
    <property type="project" value="TreeGrafter"/>
</dbReference>
<reference evidence="15 16" key="1">
    <citation type="journal article" date="2018" name="Nat. Ecol. Evol.">
        <title>Genomic signatures of mitonuclear coevolution across populations of Tigriopus californicus.</title>
        <authorList>
            <person name="Barreto F.S."/>
            <person name="Watson E.T."/>
            <person name="Lima T.G."/>
            <person name="Willett C.S."/>
            <person name="Edmands S."/>
            <person name="Li W."/>
            <person name="Burton R.S."/>
        </authorList>
    </citation>
    <scope>NUCLEOTIDE SEQUENCE [LARGE SCALE GENOMIC DNA]</scope>
    <source>
        <strain evidence="15 16">San Diego</strain>
    </source>
</reference>
<dbReference type="GO" id="GO:0005783">
    <property type="term" value="C:endoplasmic reticulum"/>
    <property type="evidence" value="ECO:0007669"/>
    <property type="project" value="TreeGrafter"/>
</dbReference>
<organism evidence="15 16">
    <name type="scientific">Tigriopus californicus</name>
    <name type="common">Marine copepod</name>
    <dbReference type="NCBI Taxonomy" id="6832"/>
    <lineage>
        <taxon>Eukaryota</taxon>
        <taxon>Metazoa</taxon>
        <taxon>Ecdysozoa</taxon>
        <taxon>Arthropoda</taxon>
        <taxon>Crustacea</taxon>
        <taxon>Multicrustacea</taxon>
        <taxon>Hexanauplia</taxon>
        <taxon>Copepoda</taxon>
        <taxon>Harpacticoida</taxon>
        <taxon>Harpacticidae</taxon>
        <taxon>Tigriopus</taxon>
    </lineage>
</organism>
<keyword evidence="7" id="KW-0663">Pyridoxal phosphate</keyword>
<feature type="domain" description="Aminotransferase class I/classII large" evidence="14">
    <location>
        <begin position="120"/>
        <end position="481"/>
    </location>
</feature>
<evidence type="ECO:0000259" key="14">
    <source>
        <dbReference type="Pfam" id="PF00155"/>
    </source>
</evidence>
<comment type="similarity">
    <text evidence="4">Belongs to the class-II pyridoxal-phosphate-dependent aminotransferase family.</text>
</comment>
<proteinExistence type="inferred from homology"/>
<dbReference type="GO" id="GO:0030170">
    <property type="term" value="F:pyridoxal phosphate binding"/>
    <property type="evidence" value="ECO:0007669"/>
    <property type="project" value="InterPro"/>
</dbReference>
<dbReference type="Gene3D" id="3.40.640.10">
    <property type="entry name" value="Type I PLP-dependent aspartate aminotransferase-like (Major domain)"/>
    <property type="match status" value="1"/>
</dbReference>
<evidence type="ECO:0000256" key="11">
    <source>
        <dbReference type="ARBA" id="ARBA00041066"/>
    </source>
</evidence>
<evidence type="ECO:0000256" key="10">
    <source>
        <dbReference type="ARBA" id="ARBA00023315"/>
    </source>
</evidence>
<dbReference type="AlphaFoldDB" id="A0A553PI62"/>
<dbReference type="FunFam" id="3.40.640.10:FF:000049">
    <property type="entry name" value="serine palmitoyltransferase 1 isoform X1"/>
    <property type="match status" value="1"/>
</dbReference>
<dbReference type="Gene3D" id="3.90.1150.10">
    <property type="entry name" value="Aspartate Aminotransferase, domain 1"/>
    <property type="match status" value="1"/>
</dbReference>
<dbReference type="Proteomes" id="UP000318571">
    <property type="component" value="Chromosome 5"/>
</dbReference>
<keyword evidence="6" id="KW-0808">Transferase</keyword>
<keyword evidence="8" id="KW-0746">Sphingolipid metabolism</keyword>
<sequence>MAGGNPSPRSETPLDLDADHPESMWRQCVDFAVTFSQVPSYHLILEGFLISWVVWLLVRRVSNRNKRLRAEKLTKEEEEELLAEWTPEPLVPEVDPNHPALHVPVVDGKPGKHINIDGRDCLNLATHNYLGFAGNEIVEKSAIECIRKFGVGSCGPRAFYGTADIHVYLEEKLASFLGAEQAVLYSYGFSTIASAIPAYAKKGDIIFVDECVNFAIQKGLDASRSKIKYFRHNDVDHLRQLLEQQANEDKKHPKQAKVSRRFLIVEGIYMNTGTLCNIEPMLALKRQYKLRLFIDESVSFGTIGEHGRGITEYKNISMDDIDLIMATLEYAIGSIGGFCVGTTYVVEHQTLAGLGYCFSASLPPMLAAGAFKAIELMEQDLGMFQQLREKAEEMHNGFEDLLGLKLVGERFSPVKHLRLESSRGNREEDKAVMASIITKAREEGIALVMASYLEDAEAHLPPVSIRLTCSTLLSLEDIRRASKIVHEICDNLFSPLETAKDGVEQQVDQIQPSESTSQFAEF</sequence>
<dbReference type="InterPro" id="IPR015424">
    <property type="entry name" value="PyrdxlP-dep_Trfase"/>
</dbReference>
<evidence type="ECO:0000256" key="8">
    <source>
        <dbReference type="ARBA" id="ARBA00022919"/>
    </source>
</evidence>
<dbReference type="OrthoDB" id="3168162at2759"/>
<evidence type="ECO:0000256" key="1">
    <source>
        <dbReference type="ARBA" id="ARBA00001933"/>
    </source>
</evidence>
<evidence type="ECO:0000256" key="13">
    <source>
        <dbReference type="ARBA" id="ARBA00042649"/>
    </source>
</evidence>
<dbReference type="EMBL" id="VCGU01000004">
    <property type="protein sequence ID" value="TRY77364.1"/>
    <property type="molecule type" value="Genomic_DNA"/>
</dbReference>
<keyword evidence="16" id="KW-1185">Reference proteome</keyword>
<comment type="caution">
    <text evidence="15">The sequence shown here is derived from an EMBL/GenBank/DDBJ whole genome shotgun (WGS) entry which is preliminary data.</text>
</comment>
<dbReference type="EC" id="2.3.1.50" evidence="5"/>
<dbReference type="PANTHER" id="PTHR13693">
    <property type="entry name" value="CLASS II AMINOTRANSFERASE/8-AMINO-7-OXONONANOATE SYNTHASE"/>
    <property type="match status" value="1"/>
</dbReference>
<dbReference type="InterPro" id="IPR050087">
    <property type="entry name" value="AON_synthase_class-II"/>
</dbReference>
<evidence type="ECO:0000313" key="16">
    <source>
        <dbReference type="Proteomes" id="UP000318571"/>
    </source>
</evidence>
<dbReference type="Pfam" id="PF00155">
    <property type="entry name" value="Aminotran_1_2"/>
    <property type="match status" value="1"/>
</dbReference>
<keyword evidence="9" id="KW-0443">Lipid metabolism</keyword>
<evidence type="ECO:0000256" key="5">
    <source>
        <dbReference type="ARBA" id="ARBA00013220"/>
    </source>
</evidence>
<comment type="pathway">
    <text evidence="3">Sphingolipid metabolism.</text>
</comment>
<evidence type="ECO:0000256" key="9">
    <source>
        <dbReference type="ARBA" id="ARBA00023098"/>
    </source>
</evidence>
<accession>A0A553PI62</accession>
<evidence type="ECO:0000256" key="12">
    <source>
        <dbReference type="ARBA" id="ARBA00041765"/>
    </source>
</evidence>
<dbReference type="InterPro" id="IPR015422">
    <property type="entry name" value="PyrdxlP-dep_Trfase_small"/>
</dbReference>
<evidence type="ECO:0000256" key="3">
    <source>
        <dbReference type="ARBA" id="ARBA00004991"/>
    </source>
</evidence>
<dbReference type="GO" id="GO:0046513">
    <property type="term" value="P:ceramide biosynthetic process"/>
    <property type="evidence" value="ECO:0007669"/>
    <property type="project" value="TreeGrafter"/>
</dbReference>
<evidence type="ECO:0000313" key="15">
    <source>
        <dbReference type="EMBL" id="TRY77364.1"/>
    </source>
</evidence>
<evidence type="ECO:0000256" key="6">
    <source>
        <dbReference type="ARBA" id="ARBA00022679"/>
    </source>
</evidence>
<gene>
    <name evidence="15" type="ORF">TCAL_06950</name>
</gene>
<dbReference type="PANTHER" id="PTHR13693:SF2">
    <property type="entry name" value="SERINE PALMITOYLTRANSFERASE 1"/>
    <property type="match status" value="1"/>
</dbReference>